<dbReference type="InterPro" id="IPR000757">
    <property type="entry name" value="Beta-glucanase-like"/>
</dbReference>
<dbReference type="SUPFAM" id="SSF49899">
    <property type="entry name" value="Concanavalin A-like lectins/glucanases"/>
    <property type="match status" value="1"/>
</dbReference>
<dbReference type="RefSeq" id="WP_201655131.1">
    <property type="nucleotide sequence ID" value="NZ_JAEQNC010000003.1"/>
</dbReference>
<reference evidence="3" key="1">
    <citation type="submission" date="2021-01" db="EMBL/GenBank/DDBJ databases">
        <title>Rhizobium sp. strain KVB221 16S ribosomal RNA gene Genome sequencing and assembly.</title>
        <authorList>
            <person name="Kang M."/>
        </authorList>
    </citation>
    <scope>NUCLEOTIDE SEQUENCE</scope>
    <source>
        <strain evidence="3">KVB221</strain>
    </source>
</reference>
<accession>A0A937CN88</accession>
<comment type="similarity">
    <text evidence="1">Belongs to the glycosyl hydrolase 16 family.</text>
</comment>
<protein>
    <submittedName>
        <fullName evidence="3">Glycoside hydrolase family 16 protein</fullName>
    </submittedName>
</protein>
<dbReference type="Gene3D" id="2.60.120.200">
    <property type="match status" value="1"/>
</dbReference>
<name>A0A937CN88_9HYPH</name>
<keyword evidence="3" id="KW-0378">Hydrolase</keyword>
<comment type="caution">
    <text evidence="3">The sequence shown here is derived from an EMBL/GenBank/DDBJ whole genome shotgun (WGS) entry which is preliminary data.</text>
</comment>
<dbReference type="GO" id="GO:0005975">
    <property type="term" value="P:carbohydrate metabolic process"/>
    <property type="evidence" value="ECO:0007669"/>
    <property type="project" value="InterPro"/>
</dbReference>
<sequence length="243" mass="27483">MLIRHVAIVFLSLLLVPGMADAKRLRFAGYDFKIKEGRGLGPGPNDWARSQAFVDKRGRLHLKFSEKNGRWYAGEIQSISKLGFGTYEMEFEGDIGGQDKNVVFGFFNYPSSDVGPDATNEIDIEFARWGNNSYQPLNYTVWPAVAGLSNAHKTFEFRRGVRRSLHRFTWSREQVVYSSVELKANGSPGSESYWAFKPADFQDRIASSPMSIYFNLWGFRGQKPSDGKPVEVIVNSFKFTPAP</sequence>
<dbReference type="EMBL" id="JAEQNC010000003">
    <property type="protein sequence ID" value="MBL0371754.1"/>
    <property type="molecule type" value="Genomic_DNA"/>
</dbReference>
<dbReference type="CDD" id="cd00413">
    <property type="entry name" value="Glyco_hydrolase_16"/>
    <property type="match status" value="1"/>
</dbReference>
<evidence type="ECO:0000259" key="2">
    <source>
        <dbReference type="PROSITE" id="PS51762"/>
    </source>
</evidence>
<keyword evidence="4" id="KW-1185">Reference proteome</keyword>
<dbReference type="Proteomes" id="UP000633219">
    <property type="component" value="Unassembled WGS sequence"/>
</dbReference>
<dbReference type="PROSITE" id="PS51762">
    <property type="entry name" value="GH16_2"/>
    <property type="match status" value="1"/>
</dbReference>
<gene>
    <name evidence="3" type="ORF">JJB09_06910</name>
</gene>
<organism evidence="3 4">
    <name type="scientific">Rhizobium setariae</name>
    <dbReference type="NCBI Taxonomy" id="2801340"/>
    <lineage>
        <taxon>Bacteria</taxon>
        <taxon>Pseudomonadati</taxon>
        <taxon>Pseudomonadota</taxon>
        <taxon>Alphaproteobacteria</taxon>
        <taxon>Hyphomicrobiales</taxon>
        <taxon>Rhizobiaceae</taxon>
        <taxon>Rhizobium/Agrobacterium group</taxon>
        <taxon>Rhizobium</taxon>
    </lineage>
</organism>
<feature type="domain" description="GH16" evidence="2">
    <location>
        <begin position="9"/>
        <end position="242"/>
    </location>
</feature>
<dbReference type="Pfam" id="PF00722">
    <property type="entry name" value="Glyco_hydro_16"/>
    <property type="match status" value="1"/>
</dbReference>
<evidence type="ECO:0000313" key="4">
    <source>
        <dbReference type="Proteomes" id="UP000633219"/>
    </source>
</evidence>
<evidence type="ECO:0000256" key="1">
    <source>
        <dbReference type="ARBA" id="ARBA00006865"/>
    </source>
</evidence>
<evidence type="ECO:0000313" key="3">
    <source>
        <dbReference type="EMBL" id="MBL0371754.1"/>
    </source>
</evidence>
<dbReference type="InterPro" id="IPR013320">
    <property type="entry name" value="ConA-like_dom_sf"/>
</dbReference>
<proteinExistence type="inferred from homology"/>
<dbReference type="GO" id="GO:0004553">
    <property type="term" value="F:hydrolase activity, hydrolyzing O-glycosyl compounds"/>
    <property type="evidence" value="ECO:0007669"/>
    <property type="project" value="InterPro"/>
</dbReference>
<dbReference type="AlphaFoldDB" id="A0A937CN88"/>